<dbReference type="PROSITE" id="PS00198">
    <property type="entry name" value="4FE4S_FER_1"/>
    <property type="match status" value="1"/>
</dbReference>
<dbReference type="InterPro" id="IPR017896">
    <property type="entry name" value="4Fe4S_Fe-S-bd"/>
</dbReference>
<dbReference type="EMBL" id="DSBX01000277">
    <property type="protein sequence ID" value="HDR00106.1"/>
    <property type="molecule type" value="Genomic_DNA"/>
</dbReference>
<evidence type="ECO:0000313" key="7">
    <source>
        <dbReference type="EMBL" id="HDR00106.1"/>
    </source>
</evidence>
<dbReference type="InterPro" id="IPR017900">
    <property type="entry name" value="4Fe4S_Fe_S_CS"/>
</dbReference>
<dbReference type="AlphaFoldDB" id="A0A7V0T778"/>
<dbReference type="SUPFAM" id="SSF46548">
    <property type="entry name" value="alpha-helical ferredoxin"/>
    <property type="match status" value="1"/>
</dbReference>
<dbReference type="InterPro" id="IPR009051">
    <property type="entry name" value="Helical_ferredxn"/>
</dbReference>
<protein>
    <submittedName>
        <fullName evidence="7">Heterodisulfide reductase</fullName>
    </submittedName>
</protein>
<dbReference type="Gene3D" id="1.10.1060.10">
    <property type="entry name" value="Alpha-helical ferredoxin"/>
    <property type="match status" value="1"/>
</dbReference>
<comment type="caution">
    <text evidence="7">The sequence shown here is derived from an EMBL/GenBank/DDBJ whole genome shotgun (WGS) entry which is preliminary data.</text>
</comment>
<accession>A0A7V0T778</accession>
<proteinExistence type="predicted"/>
<reference evidence="7" key="1">
    <citation type="journal article" date="2020" name="mSystems">
        <title>Genome- and Community-Level Interaction Insights into Carbon Utilization and Element Cycling Functions of Hydrothermarchaeota in Hydrothermal Sediment.</title>
        <authorList>
            <person name="Zhou Z."/>
            <person name="Liu Y."/>
            <person name="Xu W."/>
            <person name="Pan J."/>
            <person name="Luo Z.H."/>
            <person name="Li M."/>
        </authorList>
    </citation>
    <scope>NUCLEOTIDE SEQUENCE [LARGE SCALE GENOMIC DNA]</scope>
    <source>
        <strain evidence="7">SpSt-1182</strain>
    </source>
</reference>
<organism evidence="7">
    <name type="scientific">candidate division WOR-3 bacterium</name>
    <dbReference type="NCBI Taxonomy" id="2052148"/>
    <lineage>
        <taxon>Bacteria</taxon>
        <taxon>Bacteria division WOR-3</taxon>
    </lineage>
</organism>
<evidence type="ECO:0000256" key="1">
    <source>
        <dbReference type="ARBA" id="ARBA00022485"/>
    </source>
</evidence>
<keyword evidence="4" id="KW-0408">Iron</keyword>
<dbReference type="PROSITE" id="PS51379">
    <property type="entry name" value="4FE4S_FER_2"/>
    <property type="match status" value="1"/>
</dbReference>
<dbReference type="InterPro" id="IPR051460">
    <property type="entry name" value="HdrC_iron-sulfur_subunit"/>
</dbReference>
<keyword evidence="5" id="KW-0411">Iron-sulfur</keyword>
<dbReference type="PANTHER" id="PTHR43255:SF1">
    <property type="entry name" value="IRON-SULFUR-BINDING OXIDOREDUCTASE FADF-RELATED"/>
    <property type="match status" value="1"/>
</dbReference>
<keyword evidence="1" id="KW-0004">4Fe-4S</keyword>
<dbReference type="GO" id="GO:0046872">
    <property type="term" value="F:metal ion binding"/>
    <property type="evidence" value="ECO:0007669"/>
    <property type="project" value="UniProtKB-KW"/>
</dbReference>
<keyword evidence="2" id="KW-0479">Metal-binding</keyword>
<dbReference type="Pfam" id="PF13183">
    <property type="entry name" value="Fer4_8"/>
    <property type="match status" value="1"/>
</dbReference>
<dbReference type="GO" id="GO:0016491">
    <property type="term" value="F:oxidoreductase activity"/>
    <property type="evidence" value="ECO:0007669"/>
    <property type="project" value="UniProtKB-KW"/>
</dbReference>
<gene>
    <name evidence="7" type="ORF">ENN51_07485</name>
</gene>
<sequence length="133" mass="14181">MSKPPSVSPLVRSIEALSGQVIADCYQCGCCTAGCPIGEAMDPPPSKAIRLLQLGRAGELLDSEGIWLCASCMVCGTRCPRGVDYALIAEACRAVVLRRPVRSGRVGPETVTDEDCEEIPQQAFMASFRKFSG</sequence>
<name>A0A7V0T778_UNCW3</name>
<dbReference type="Proteomes" id="UP000885672">
    <property type="component" value="Unassembled WGS sequence"/>
</dbReference>
<evidence type="ECO:0000256" key="3">
    <source>
        <dbReference type="ARBA" id="ARBA00023002"/>
    </source>
</evidence>
<evidence type="ECO:0000256" key="4">
    <source>
        <dbReference type="ARBA" id="ARBA00023004"/>
    </source>
</evidence>
<dbReference type="PANTHER" id="PTHR43255">
    <property type="entry name" value="IRON-SULFUR-BINDING OXIDOREDUCTASE FADF-RELATED-RELATED"/>
    <property type="match status" value="1"/>
</dbReference>
<evidence type="ECO:0000259" key="6">
    <source>
        <dbReference type="PROSITE" id="PS51379"/>
    </source>
</evidence>
<evidence type="ECO:0000256" key="2">
    <source>
        <dbReference type="ARBA" id="ARBA00022723"/>
    </source>
</evidence>
<keyword evidence="3" id="KW-0560">Oxidoreductase</keyword>
<dbReference type="GO" id="GO:0051539">
    <property type="term" value="F:4 iron, 4 sulfur cluster binding"/>
    <property type="evidence" value="ECO:0007669"/>
    <property type="project" value="UniProtKB-KW"/>
</dbReference>
<feature type="domain" description="4Fe-4S ferredoxin-type" evidence="6">
    <location>
        <begin position="17"/>
        <end position="46"/>
    </location>
</feature>
<dbReference type="GO" id="GO:0005886">
    <property type="term" value="C:plasma membrane"/>
    <property type="evidence" value="ECO:0007669"/>
    <property type="project" value="TreeGrafter"/>
</dbReference>
<evidence type="ECO:0000256" key="5">
    <source>
        <dbReference type="ARBA" id="ARBA00023014"/>
    </source>
</evidence>